<gene>
    <name evidence="6" type="ORF">SODALDRAFT_294892</name>
</gene>
<evidence type="ECO:0000256" key="3">
    <source>
        <dbReference type="ARBA" id="ARBA00038149"/>
    </source>
</evidence>
<dbReference type="PANTHER" id="PTHR10598">
    <property type="entry name" value="SET1/ASH2 HISTONE METHYLTRANSFERASE COMPLEX SUBUNIT ASH2"/>
    <property type="match status" value="1"/>
</dbReference>
<feature type="compositionally biased region" description="Basic and acidic residues" evidence="4">
    <location>
        <begin position="600"/>
        <end position="609"/>
    </location>
</feature>
<dbReference type="GeneID" id="39577245"/>
<dbReference type="EMBL" id="ML119054">
    <property type="protein sequence ID" value="ROT39424.1"/>
    <property type="molecule type" value="Genomic_DNA"/>
</dbReference>
<dbReference type="PANTHER" id="PTHR10598:SF0">
    <property type="entry name" value="SET1_ASH2 HISTONE METHYLTRANSFERASE COMPLEX SUBUNIT ASH2"/>
    <property type="match status" value="1"/>
</dbReference>
<dbReference type="InterPro" id="IPR013320">
    <property type="entry name" value="ConA-like_dom_sf"/>
</dbReference>
<keyword evidence="7" id="KW-1185">Reference proteome</keyword>
<feature type="compositionally biased region" description="Low complexity" evidence="4">
    <location>
        <begin position="12"/>
        <end position="44"/>
    </location>
</feature>
<feature type="compositionally biased region" description="Polar residues" evidence="4">
    <location>
        <begin position="76"/>
        <end position="85"/>
    </location>
</feature>
<dbReference type="CDD" id="cd12872">
    <property type="entry name" value="SPRY_Ash2"/>
    <property type="match status" value="1"/>
</dbReference>
<comment type="subcellular location">
    <subcellularLocation>
        <location evidence="1">Nucleus</location>
    </subcellularLocation>
</comment>
<comment type="similarity">
    <text evidence="3">Belongs to the cclA family.</text>
</comment>
<evidence type="ECO:0000259" key="5">
    <source>
        <dbReference type="SMART" id="SM00449"/>
    </source>
</evidence>
<dbReference type="GO" id="GO:0048188">
    <property type="term" value="C:Set1C/COMPASS complex"/>
    <property type="evidence" value="ECO:0007669"/>
    <property type="project" value="InterPro"/>
</dbReference>
<accession>A0A3N2PY60</accession>
<protein>
    <recommendedName>
        <fullName evidence="5">SPRY domain-containing protein</fullName>
    </recommendedName>
</protein>
<name>A0A3N2PY60_SODAK</name>
<feature type="compositionally biased region" description="Basic and acidic residues" evidence="4">
    <location>
        <begin position="96"/>
        <end position="108"/>
    </location>
</feature>
<keyword evidence="2" id="KW-0539">Nucleus</keyword>
<evidence type="ECO:0000256" key="2">
    <source>
        <dbReference type="ARBA" id="ARBA00023242"/>
    </source>
</evidence>
<dbReference type="Gene3D" id="2.60.120.920">
    <property type="match status" value="1"/>
</dbReference>
<feature type="compositionally biased region" description="Low complexity" evidence="4">
    <location>
        <begin position="418"/>
        <end position="434"/>
    </location>
</feature>
<sequence length="609" mass="66322">MGSEAGAMSHEAAASGLQAATATATAAAAAAAAATARSSSPASSIPQKRTLDEDHSPCIPSPLNPEARATPKVQLQPPSQSQTIDEMQMPSKRTKKDTFKKRESKGIDSSRATPDPKYGKHSQNLLAVQEDPSESSPLRYKLPPAKQIDFDPARGPVFIHHHDVPALEGGGKIEFFETSDHVYNKKSYHYTHCIADPAFPSSLFYRQTEPEPYGPHLSFEDSATHMFFDQSGRHVTTEKGFRMTRANVAIREGRFFWECKITRGILRPQQNDAGNGEPEPHGHVRMGFARREASVDAPVGFDAYSYGLRDKMGQKVYMSRPKPFFPPGEDLCEGDVLGLEIQLPSERLHRKVITGQYNAGIDSVQGIGENYGERTAEAPNIVRDRIPIRFKAHIYFEKIDYHTTRELEDLMNPSPVVTSSGSGSGTAMASSTEANPHPTHSIPALRTLPGSYIKVYKNGVFMGTLFENLLAFLPPASRPLPAPGAREGLDDGTLGYYPAVSVFRGGAAEVNFGPDFWYPPPGYEGPNGAASSATPPATATTGLAALRPVSERYTEQIVEDIVFDIIDEVDFWMQDGAKVIDRSGRDGSKPDSTGMAPGGEEIKEVVQDD</sequence>
<feature type="region of interest" description="Disordered" evidence="4">
    <location>
        <begin position="412"/>
        <end position="442"/>
    </location>
</feature>
<organism evidence="6 7">
    <name type="scientific">Sodiomyces alkalinus (strain CBS 110278 / VKM F-3762 / F11)</name>
    <name type="common">Alkaliphilic filamentous fungus</name>
    <dbReference type="NCBI Taxonomy" id="1314773"/>
    <lineage>
        <taxon>Eukaryota</taxon>
        <taxon>Fungi</taxon>
        <taxon>Dikarya</taxon>
        <taxon>Ascomycota</taxon>
        <taxon>Pezizomycotina</taxon>
        <taxon>Sordariomycetes</taxon>
        <taxon>Hypocreomycetidae</taxon>
        <taxon>Glomerellales</taxon>
        <taxon>Plectosphaerellaceae</taxon>
        <taxon>Sodiomyces</taxon>
    </lineage>
</organism>
<evidence type="ECO:0000256" key="1">
    <source>
        <dbReference type="ARBA" id="ARBA00004123"/>
    </source>
</evidence>
<feature type="compositionally biased region" description="Basic and acidic residues" evidence="4">
    <location>
        <begin position="580"/>
        <end position="589"/>
    </location>
</feature>
<evidence type="ECO:0000313" key="6">
    <source>
        <dbReference type="EMBL" id="ROT39424.1"/>
    </source>
</evidence>
<feature type="domain" description="SPRY" evidence="5">
    <location>
        <begin position="252"/>
        <end position="516"/>
    </location>
</feature>
<dbReference type="Proteomes" id="UP000272025">
    <property type="component" value="Unassembled WGS sequence"/>
</dbReference>
<dbReference type="STRING" id="1314773.A0A3N2PY60"/>
<dbReference type="AlphaFoldDB" id="A0A3N2PY60"/>
<dbReference type="SUPFAM" id="SSF49899">
    <property type="entry name" value="Concanavalin A-like lectins/glucanases"/>
    <property type="match status" value="1"/>
</dbReference>
<dbReference type="InterPro" id="IPR037353">
    <property type="entry name" value="ASH2"/>
</dbReference>
<dbReference type="GO" id="GO:0000976">
    <property type="term" value="F:transcription cis-regulatory region binding"/>
    <property type="evidence" value="ECO:0007669"/>
    <property type="project" value="TreeGrafter"/>
</dbReference>
<proteinExistence type="inferred from homology"/>
<dbReference type="InterPro" id="IPR043136">
    <property type="entry name" value="B30.2/SPRY_sf"/>
</dbReference>
<reference evidence="6 7" key="1">
    <citation type="journal article" date="2018" name="Mol. Ecol.">
        <title>The obligate alkalophilic soda-lake fungus Sodiomyces alkalinus has shifted to a protein diet.</title>
        <authorList>
            <person name="Grum-Grzhimaylo A.A."/>
            <person name="Falkoski D.L."/>
            <person name="van den Heuvel J."/>
            <person name="Valero-Jimenez C.A."/>
            <person name="Min B."/>
            <person name="Choi I.G."/>
            <person name="Lipzen A."/>
            <person name="Daum C.G."/>
            <person name="Aanen D.K."/>
            <person name="Tsang A."/>
            <person name="Henrissat B."/>
            <person name="Bilanenko E.N."/>
            <person name="de Vries R.P."/>
            <person name="van Kan J.A.L."/>
            <person name="Grigoriev I.V."/>
            <person name="Debets A.J.M."/>
        </authorList>
    </citation>
    <scope>NUCLEOTIDE SEQUENCE [LARGE SCALE GENOMIC DNA]</scope>
    <source>
        <strain evidence="6 7">F11</strain>
    </source>
</reference>
<evidence type="ECO:0000256" key="4">
    <source>
        <dbReference type="SAM" id="MobiDB-lite"/>
    </source>
</evidence>
<feature type="region of interest" description="Disordered" evidence="4">
    <location>
        <begin position="1"/>
        <end position="120"/>
    </location>
</feature>
<feature type="region of interest" description="Disordered" evidence="4">
    <location>
        <begin position="580"/>
        <end position="609"/>
    </location>
</feature>
<dbReference type="InterPro" id="IPR003877">
    <property type="entry name" value="SPRY_dom"/>
</dbReference>
<evidence type="ECO:0000313" key="7">
    <source>
        <dbReference type="Proteomes" id="UP000272025"/>
    </source>
</evidence>
<dbReference type="SMART" id="SM00449">
    <property type="entry name" value="SPRY"/>
    <property type="match status" value="1"/>
</dbReference>
<dbReference type="RefSeq" id="XP_028467230.1">
    <property type="nucleotide sequence ID" value="XM_028608767.1"/>
</dbReference>
<dbReference type="OrthoDB" id="10266026at2759"/>